<feature type="transmembrane region" description="Helical" evidence="1">
    <location>
        <begin position="183"/>
        <end position="203"/>
    </location>
</feature>
<feature type="transmembrane region" description="Helical" evidence="1">
    <location>
        <begin position="157"/>
        <end position="176"/>
    </location>
</feature>
<feature type="transmembrane region" description="Helical" evidence="1">
    <location>
        <begin position="215"/>
        <end position="232"/>
    </location>
</feature>
<feature type="transmembrane region" description="Helical" evidence="1">
    <location>
        <begin position="5"/>
        <end position="23"/>
    </location>
</feature>
<comment type="caution">
    <text evidence="2">The sequence shown here is derived from an EMBL/GenBank/DDBJ whole genome shotgun (WGS) entry which is preliminary data.</text>
</comment>
<feature type="transmembrane region" description="Helical" evidence="1">
    <location>
        <begin position="87"/>
        <end position="107"/>
    </location>
</feature>
<name>A0ABS4KE15_9FIRM</name>
<dbReference type="Proteomes" id="UP001519306">
    <property type="component" value="Unassembled WGS sequence"/>
</dbReference>
<keyword evidence="1" id="KW-0812">Transmembrane</keyword>
<keyword evidence="1" id="KW-1133">Transmembrane helix</keyword>
<feature type="transmembrane region" description="Helical" evidence="1">
    <location>
        <begin position="59"/>
        <end position="81"/>
    </location>
</feature>
<accession>A0ABS4KE15</accession>
<dbReference type="RefSeq" id="WP_210061834.1">
    <property type="nucleotide sequence ID" value="NZ_JAGGLJ010000017.1"/>
</dbReference>
<evidence type="ECO:0008006" key="4">
    <source>
        <dbReference type="Google" id="ProtNLM"/>
    </source>
</evidence>
<protein>
    <recommendedName>
        <fullName evidence="4">Conjugal transfer protein TrbP</fullName>
    </recommendedName>
</protein>
<keyword evidence="3" id="KW-1185">Reference proteome</keyword>
<reference evidence="2 3" key="1">
    <citation type="submission" date="2021-03" db="EMBL/GenBank/DDBJ databases">
        <title>Genomic Encyclopedia of Type Strains, Phase IV (KMG-IV): sequencing the most valuable type-strain genomes for metagenomic binning, comparative biology and taxonomic classification.</title>
        <authorList>
            <person name="Goeker M."/>
        </authorList>
    </citation>
    <scope>NUCLEOTIDE SEQUENCE [LARGE SCALE GENOMIC DNA]</scope>
    <source>
        <strain evidence="2 3">DSM 27563</strain>
    </source>
</reference>
<dbReference type="Pfam" id="PF05857">
    <property type="entry name" value="TraX"/>
    <property type="match status" value="1"/>
</dbReference>
<organism evidence="2 3">
    <name type="scientific">Peptoniphilus stercorisuis</name>
    <dbReference type="NCBI Taxonomy" id="1436965"/>
    <lineage>
        <taxon>Bacteria</taxon>
        <taxon>Bacillati</taxon>
        <taxon>Bacillota</taxon>
        <taxon>Tissierellia</taxon>
        <taxon>Tissierellales</taxon>
        <taxon>Peptoniphilaceae</taxon>
        <taxon>Peptoniphilus</taxon>
    </lineage>
</organism>
<evidence type="ECO:0000256" key="1">
    <source>
        <dbReference type="SAM" id="Phobius"/>
    </source>
</evidence>
<dbReference type="InterPro" id="IPR008875">
    <property type="entry name" value="TraX"/>
</dbReference>
<dbReference type="EMBL" id="JAGGLJ010000017">
    <property type="protein sequence ID" value="MBP2026006.1"/>
    <property type="molecule type" value="Genomic_DNA"/>
</dbReference>
<sequence length="236" mass="27279">MSSIFLKTTMMILMVLDHISYFISPEMSSVFHLITRPVAPVFAYLSVEGYLHTKNIKKYLFRLYVAAFIIFIGNFLLNNFVIENELYYVHNNIVMTLALGVSALYLYDNICINKLLNIFLLTIILILSLFTEGGIIIVPFMLISYIFRNNNKKRNMILIAITAFLLPTALVSYDSIKETLDMFFMNSDILAPIAGLPFIYLYNGKKGSDSKFFKYIFYVFYPMHLWIIAIVADKLI</sequence>
<proteinExistence type="predicted"/>
<feature type="transmembrane region" description="Helical" evidence="1">
    <location>
        <begin position="119"/>
        <end position="145"/>
    </location>
</feature>
<evidence type="ECO:0000313" key="2">
    <source>
        <dbReference type="EMBL" id="MBP2026006.1"/>
    </source>
</evidence>
<keyword evidence="1" id="KW-0472">Membrane</keyword>
<gene>
    <name evidence="2" type="ORF">J2Z71_001558</name>
</gene>
<evidence type="ECO:0000313" key="3">
    <source>
        <dbReference type="Proteomes" id="UP001519306"/>
    </source>
</evidence>